<keyword evidence="5" id="KW-1185">Reference proteome</keyword>
<keyword evidence="1" id="KW-0812">Transmembrane</keyword>
<organism evidence="2 4">
    <name type="scientific">Flavobacterium hibernum</name>
    <dbReference type="NCBI Taxonomy" id="37752"/>
    <lineage>
        <taxon>Bacteria</taxon>
        <taxon>Pseudomonadati</taxon>
        <taxon>Bacteroidota</taxon>
        <taxon>Flavobacteriia</taxon>
        <taxon>Flavobacteriales</taxon>
        <taxon>Flavobacteriaceae</taxon>
        <taxon>Flavobacterium</taxon>
    </lineage>
</organism>
<dbReference type="EMBL" id="MUGX01000011">
    <property type="protein sequence ID" value="OXA87875.1"/>
    <property type="molecule type" value="Genomic_DNA"/>
</dbReference>
<evidence type="ECO:0000313" key="4">
    <source>
        <dbReference type="Proteomes" id="UP000032061"/>
    </source>
</evidence>
<accession>A0A0D0ELY4</accession>
<protein>
    <submittedName>
        <fullName evidence="2">Uncharacterized protein</fullName>
    </submittedName>
</protein>
<evidence type="ECO:0000313" key="5">
    <source>
        <dbReference type="Proteomes" id="UP000198302"/>
    </source>
</evidence>
<keyword evidence="1" id="KW-1133">Transmembrane helix</keyword>
<dbReference type="RefSeq" id="WP_041517100.1">
    <property type="nucleotide sequence ID" value="NZ_JPRK01000007.1"/>
</dbReference>
<keyword evidence="1" id="KW-0472">Membrane</keyword>
<sequence>MDAFLRKIQLIKDINIQLPVSKIDFIQKFRNNVDESDLSFVPFEVFQSSNNEYKGNISNNEFELKKRRKLFDTNYSFAKVTGHLSENNNLLNINAEINGFKKRMIFFLAIMIIFYSIFIFGSLLSVDSNPNPVPFFVLPFMLVHMFIMLGVPYFIIRRSVKRMVYDLERDLHYWVTKN</sequence>
<dbReference type="Proteomes" id="UP000032061">
    <property type="component" value="Unassembled WGS sequence"/>
</dbReference>
<dbReference type="AlphaFoldDB" id="A0A0D0ELY4"/>
<evidence type="ECO:0000313" key="2">
    <source>
        <dbReference type="EMBL" id="KIO53275.1"/>
    </source>
</evidence>
<dbReference type="Proteomes" id="UP000198302">
    <property type="component" value="Unassembled WGS sequence"/>
</dbReference>
<proteinExistence type="predicted"/>
<dbReference type="OrthoDB" id="886186at2"/>
<evidence type="ECO:0000313" key="3">
    <source>
        <dbReference type="EMBL" id="OXA87875.1"/>
    </source>
</evidence>
<dbReference type="STRING" id="37752.IW18_08160"/>
<gene>
    <name evidence="3" type="ORF">B0A73_08775</name>
    <name evidence="2" type="ORF">IW18_08160</name>
</gene>
<reference evidence="3 5" key="2">
    <citation type="submission" date="2016-11" db="EMBL/GenBank/DDBJ databases">
        <title>Whole genomes of Flavobacteriaceae.</title>
        <authorList>
            <person name="Stine C."/>
            <person name="Li C."/>
            <person name="Tadesse D."/>
        </authorList>
    </citation>
    <scope>NUCLEOTIDE SEQUENCE [LARGE SCALE GENOMIC DNA]</scope>
    <source>
        <strain evidence="3 5">ATCC 51468</strain>
    </source>
</reference>
<evidence type="ECO:0000256" key="1">
    <source>
        <dbReference type="SAM" id="Phobius"/>
    </source>
</evidence>
<feature type="transmembrane region" description="Helical" evidence="1">
    <location>
        <begin position="136"/>
        <end position="156"/>
    </location>
</feature>
<comment type="caution">
    <text evidence="2">The sequence shown here is derived from an EMBL/GenBank/DDBJ whole genome shotgun (WGS) entry which is preliminary data.</text>
</comment>
<feature type="transmembrane region" description="Helical" evidence="1">
    <location>
        <begin position="104"/>
        <end position="124"/>
    </location>
</feature>
<dbReference type="EMBL" id="JPRK01000007">
    <property type="protein sequence ID" value="KIO53275.1"/>
    <property type="molecule type" value="Genomic_DNA"/>
</dbReference>
<reference evidence="2 4" key="1">
    <citation type="submission" date="2015-01" db="EMBL/GenBank/DDBJ databases">
        <title>Genome of Flavobacterium hibernum DSM 12611.</title>
        <authorList>
            <person name="Stropko S.J."/>
            <person name="Pipes S.E."/>
            <person name="Newman J.D."/>
        </authorList>
    </citation>
    <scope>NUCLEOTIDE SEQUENCE [LARGE SCALE GENOMIC DNA]</scope>
    <source>
        <strain evidence="2 4">DSM 12611</strain>
    </source>
</reference>
<name>A0A0D0ELY4_9FLAO</name>